<evidence type="ECO:0000256" key="3">
    <source>
        <dbReference type="ARBA" id="ARBA00022664"/>
    </source>
</evidence>
<keyword evidence="8" id="KW-0175">Coiled coil</keyword>
<keyword evidence="7" id="KW-0539">Nucleus</keyword>
<name>A0ABR2YY73_9CHLO</name>
<evidence type="ECO:0000256" key="9">
    <source>
        <dbReference type="SAM" id="MobiDB-lite"/>
    </source>
</evidence>
<keyword evidence="12" id="KW-1185">Reference proteome</keyword>
<feature type="region of interest" description="Disordered" evidence="9">
    <location>
        <begin position="29"/>
        <end position="204"/>
    </location>
</feature>
<evidence type="ECO:0000256" key="6">
    <source>
        <dbReference type="ARBA" id="ARBA00023187"/>
    </source>
</evidence>
<dbReference type="Pfam" id="PF04696">
    <property type="entry name" value="Pinin_SDK_memA"/>
    <property type="match status" value="1"/>
</dbReference>
<keyword evidence="6" id="KW-0508">mRNA splicing</keyword>
<gene>
    <name evidence="11" type="ORF">WJX75_007714</name>
</gene>
<feature type="compositionally biased region" description="Polar residues" evidence="9">
    <location>
        <begin position="138"/>
        <end position="148"/>
    </location>
</feature>
<evidence type="ECO:0000256" key="2">
    <source>
        <dbReference type="ARBA" id="ARBA00010386"/>
    </source>
</evidence>
<keyword evidence="5" id="KW-0804">Transcription</keyword>
<dbReference type="PANTHER" id="PTHR12707:SF0">
    <property type="entry name" value="PININ"/>
    <property type="match status" value="1"/>
</dbReference>
<evidence type="ECO:0000313" key="12">
    <source>
        <dbReference type="Proteomes" id="UP001491310"/>
    </source>
</evidence>
<sequence length="384" mass="42316">MAGTDLGLLQQELREIDRERYEVEERLREYNARGRGRGGFPQRLLSGPGGGPPPYGRGPVGEPGASRPRIPSFNDRQASGGFGPGRGSQSHHDAPEPLTRNGRRPFQDMGEPSALQRHESYEGPSPRGASGKGRDNGFGNNDQRSQDPVASLPGPPGLATKKKVLSSTVVVGDTQVTVGERTADNAPGIAKRPRDESDDNPALKKRNKRMFGALLGTLQRFKEEDAAARKSRLAQQREEALKRADAHAAEEVQRAREHERQQLAQQRIAELNRKRELNAAAELKRMEIAVAKRYTHQAMLANFLCTAAKPALLWRPAKHCADTILLEEQRQLELSVWMEHEKGKLDEEKKKVIDRTKAIIEQAEKTRNSAVAGRPAIASGGPQS</sequence>
<feature type="region of interest" description="Disordered" evidence="9">
    <location>
        <begin position="365"/>
        <end position="384"/>
    </location>
</feature>
<organism evidence="11 12">
    <name type="scientific">Coccomyxa subellipsoidea</name>
    <dbReference type="NCBI Taxonomy" id="248742"/>
    <lineage>
        <taxon>Eukaryota</taxon>
        <taxon>Viridiplantae</taxon>
        <taxon>Chlorophyta</taxon>
        <taxon>core chlorophytes</taxon>
        <taxon>Trebouxiophyceae</taxon>
        <taxon>Trebouxiophyceae incertae sedis</taxon>
        <taxon>Coccomyxaceae</taxon>
        <taxon>Coccomyxa</taxon>
    </lineage>
</organism>
<comment type="caution">
    <text evidence="11">The sequence shown here is derived from an EMBL/GenBank/DDBJ whole genome shotgun (WGS) entry which is preliminary data.</text>
</comment>
<evidence type="ECO:0000256" key="4">
    <source>
        <dbReference type="ARBA" id="ARBA00023015"/>
    </source>
</evidence>
<evidence type="ECO:0000256" key="7">
    <source>
        <dbReference type="ARBA" id="ARBA00023242"/>
    </source>
</evidence>
<protein>
    <recommendedName>
        <fullName evidence="10">Pinin/SDK/MemA protein domain-containing protein</fullName>
    </recommendedName>
</protein>
<evidence type="ECO:0000313" key="11">
    <source>
        <dbReference type="EMBL" id="KAK9916843.1"/>
    </source>
</evidence>
<reference evidence="11 12" key="1">
    <citation type="journal article" date="2024" name="Nat. Commun.">
        <title>Phylogenomics reveals the evolutionary origins of lichenization in chlorophyte algae.</title>
        <authorList>
            <person name="Puginier C."/>
            <person name="Libourel C."/>
            <person name="Otte J."/>
            <person name="Skaloud P."/>
            <person name="Haon M."/>
            <person name="Grisel S."/>
            <person name="Petersen M."/>
            <person name="Berrin J.G."/>
            <person name="Delaux P.M."/>
            <person name="Dal Grande F."/>
            <person name="Keller J."/>
        </authorList>
    </citation>
    <scope>NUCLEOTIDE SEQUENCE [LARGE SCALE GENOMIC DNA]</scope>
    <source>
        <strain evidence="11 12">SAG 216-7</strain>
    </source>
</reference>
<dbReference type="EMBL" id="JALJOT010000003">
    <property type="protein sequence ID" value="KAK9916843.1"/>
    <property type="molecule type" value="Genomic_DNA"/>
</dbReference>
<accession>A0ABR2YY73</accession>
<evidence type="ECO:0000256" key="1">
    <source>
        <dbReference type="ARBA" id="ARBA00004123"/>
    </source>
</evidence>
<evidence type="ECO:0000256" key="8">
    <source>
        <dbReference type="SAM" id="Coils"/>
    </source>
</evidence>
<dbReference type="PANTHER" id="PTHR12707">
    <property type="entry name" value="PINN"/>
    <property type="match status" value="1"/>
</dbReference>
<comment type="similarity">
    <text evidence="2">Belongs to the pinin family.</text>
</comment>
<feature type="domain" description="Pinin/SDK/MemA protein" evidence="10">
    <location>
        <begin position="204"/>
        <end position="323"/>
    </location>
</feature>
<proteinExistence type="inferred from homology"/>
<comment type="subcellular location">
    <subcellularLocation>
        <location evidence="1">Nucleus</location>
    </subcellularLocation>
</comment>
<dbReference type="Proteomes" id="UP001491310">
    <property type="component" value="Unassembled WGS sequence"/>
</dbReference>
<keyword evidence="3" id="KW-0507">mRNA processing</keyword>
<dbReference type="InterPro" id="IPR006786">
    <property type="entry name" value="Pinin_SDK_MemA"/>
</dbReference>
<evidence type="ECO:0000259" key="10">
    <source>
        <dbReference type="Pfam" id="PF04696"/>
    </source>
</evidence>
<feature type="coiled-coil region" evidence="8">
    <location>
        <begin position="230"/>
        <end position="274"/>
    </location>
</feature>
<keyword evidence="4" id="KW-0805">Transcription regulation</keyword>
<feature type="compositionally biased region" description="Low complexity" evidence="9">
    <location>
        <begin position="165"/>
        <end position="179"/>
    </location>
</feature>
<dbReference type="InterPro" id="IPR039853">
    <property type="entry name" value="Pinin"/>
</dbReference>
<evidence type="ECO:0000256" key="5">
    <source>
        <dbReference type="ARBA" id="ARBA00023163"/>
    </source>
</evidence>